<name>A0A7J7JB90_BUGNE</name>
<reference evidence="1" key="1">
    <citation type="submission" date="2020-06" db="EMBL/GenBank/DDBJ databases">
        <title>Draft genome of Bugula neritina, a colonial animal packing powerful symbionts and potential medicines.</title>
        <authorList>
            <person name="Rayko M."/>
        </authorList>
    </citation>
    <scope>NUCLEOTIDE SEQUENCE [LARGE SCALE GENOMIC DNA]</scope>
    <source>
        <strain evidence="1">Kwan_BN1</strain>
    </source>
</reference>
<sequence>MGVHKAVQPDVMIVALQQIDWRFPFQQFGPRLLCTFRDKVLELKAILKNTTHEALGFPAKHPLYSFIELSTSSMTRKSHRGSPKVFITLDVTTRAGYPNCRKEPLQRCVKYILVNHDIFIRDLLPKIEREMATNSPLTENRWFLN</sequence>
<evidence type="ECO:0000313" key="1">
    <source>
        <dbReference type="EMBL" id="KAF6023325.1"/>
    </source>
</evidence>
<proteinExistence type="predicted"/>
<dbReference type="AlphaFoldDB" id="A0A7J7JB90"/>
<organism evidence="1 2">
    <name type="scientific">Bugula neritina</name>
    <name type="common">Brown bryozoan</name>
    <name type="synonym">Sertularia neritina</name>
    <dbReference type="NCBI Taxonomy" id="10212"/>
    <lineage>
        <taxon>Eukaryota</taxon>
        <taxon>Metazoa</taxon>
        <taxon>Spiralia</taxon>
        <taxon>Lophotrochozoa</taxon>
        <taxon>Bryozoa</taxon>
        <taxon>Gymnolaemata</taxon>
        <taxon>Cheilostomatida</taxon>
        <taxon>Flustrina</taxon>
        <taxon>Buguloidea</taxon>
        <taxon>Bugulidae</taxon>
        <taxon>Bugula</taxon>
    </lineage>
</organism>
<keyword evidence="2" id="KW-1185">Reference proteome</keyword>
<evidence type="ECO:0000313" key="2">
    <source>
        <dbReference type="Proteomes" id="UP000593567"/>
    </source>
</evidence>
<protein>
    <submittedName>
        <fullName evidence="1">Uncharacterized protein</fullName>
    </submittedName>
</protein>
<accession>A0A7J7JB90</accession>
<dbReference type="EMBL" id="VXIV02002731">
    <property type="protein sequence ID" value="KAF6023325.1"/>
    <property type="molecule type" value="Genomic_DNA"/>
</dbReference>
<dbReference type="Proteomes" id="UP000593567">
    <property type="component" value="Unassembled WGS sequence"/>
</dbReference>
<gene>
    <name evidence="1" type="ORF">EB796_018372</name>
</gene>
<comment type="caution">
    <text evidence="1">The sequence shown here is derived from an EMBL/GenBank/DDBJ whole genome shotgun (WGS) entry which is preliminary data.</text>
</comment>